<dbReference type="EMBL" id="JAPDGR010000091">
    <property type="protein sequence ID" value="KAJ2996569.1"/>
    <property type="molecule type" value="Genomic_DNA"/>
</dbReference>
<evidence type="ECO:0000313" key="2">
    <source>
        <dbReference type="Proteomes" id="UP001143856"/>
    </source>
</evidence>
<reference evidence="1" key="1">
    <citation type="submission" date="2022-10" db="EMBL/GenBank/DDBJ databases">
        <title>Genome Sequence of Xylaria curta.</title>
        <authorList>
            <person name="Buettner E."/>
        </authorList>
    </citation>
    <scope>NUCLEOTIDE SEQUENCE</scope>
    <source>
        <strain evidence="1">Babe10</strain>
    </source>
</reference>
<protein>
    <submittedName>
        <fullName evidence="1">Uncharacterized protein</fullName>
    </submittedName>
</protein>
<evidence type="ECO:0000313" key="1">
    <source>
        <dbReference type="EMBL" id="KAJ2996569.1"/>
    </source>
</evidence>
<proteinExistence type="predicted"/>
<keyword evidence="2" id="KW-1185">Reference proteome</keyword>
<organism evidence="1 2">
    <name type="scientific">Xylaria curta</name>
    <dbReference type="NCBI Taxonomy" id="42375"/>
    <lineage>
        <taxon>Eukaryota</taxon>
        <taxon>Fungi</taxon>
        <taxon>Dikarya</taxon>
        <taxon>Ascomycota</taxon>
        <taxon>Pezizomycotina</taxon>
        <taxon>Sordariomycetes</taxon>
        <taxon>Xylariomycetidae</taxon>
        <taxon>Xylariales</taxon>
        <taxon>Xylariaceae</taxon>
        <taxon>Xylaria</taxon>
    </lineage>
</organism>
<sequence length="353" mass="38798">MRAAARDHRMLLLPDILGFPPCMAGAIIVTGANGSVAVHAVQHLLRTAPDNTLVLTVRNTSDSDVNTKRLRETVNRFPGSKVSIRKLDLASSEAVLEFAGAVTDEIAQQKLPPLVAIICNAFHWNLVADPELTEDGLEKTMQVNHVSHSALVLRLLGSFGPQGGRVVLFTSDGHFPGRNSLERYPPGIPDDLDELARAGPETDKQGRGFQNYANSKLAILMWTYALNRHLEKDKPLSKISAVVIDPGSIADSRALRTNTPAILSYMQRFVLRPLRPVVRLMVPDLRRSADAGADIADLALNQKHAEKRGYFRLMMPGPSSMESLDETKQERLWMKTAEWAKVTNQDTMLGAGV</sequence>
<gene>
    <name evidence="1" type="ORF">NUW58_g930</name>
</gene>
<comment type="caution">
    <text evidence="1">The sequence shown here is derived from an EMBL/GenBank/DDBJ whole genome shotgun (WGS) entry which is preliminary data.</text>
</comment>
<dbReference type="Proteomes" id="UP001143856">
    <property type="component" value="Unassembled WGS sequence"/>
</dbReference>
<accession>A0ACC1PNJ6</accession>
<name>A0ACC1PNJ6_9PEZI</name>